<evidence type="ECO:0000313" key="2">
    <source>
        <dbReference type="EMBL" id="MBD8014201.1"/>
    </source>
</evidence>
<dbReference type="EMBL" id="JACSPU010000001">
    <property type="protein sequence ID" value="MBD8014201.1"/>
    <property type="molecule type" value="Genomic_DNA"/>
</dbReference>
<dbReference type="RefSeq" id="WP_191714386.1">
    <property type="nucleotide sequence ID" value="NZ_JACSPU010000001.1"/>
</dbReference>
<sequence>MFTVQNLFIAVWVIGGILSVIGNFRKGIIWVVPTLVLTLFMLFGFWYDSQGDSHFAPITMLVILSVSLLDDVVYFALGRMPAGLFNRPEPAEPIKELIRRLLSFAVTLGLIFLISSYLM</sequence>
<feature type="transmembrane region" description="Helical" evidence="1">
    <location>
        <begin position="53"/>
        <end position="77"/>
    </location>
</feature>
<dbReference type="Proteomes" id="UP000658980">
    <property type="component" value="Unassembled WGS sequence"/>
</dbReference>
<name>A0ABR8WBR3_9BACL</name>
<evidence type="ECO:0000313" key="3">
    <source>
        <dbReference type="Proteomes" id="UP000658980"/>
    </source>
</evidence>
<evidence type="ECO:0000256" key="1">
    <source>
        <dbReference type="SAM" id="Phobius"/>
    </source>
</evidence>
<organism evidence="2 3">
    <name type="scientific">Planococcus wigleyi</name>
    <dbReference type="NCBI Taxonomy" id="2762216"/>
    <lineage>
        <taxon>Bacteria</taxon>
        <taxon>Bacillati</taxon>
        <taxon>Bacillota</taxon>
        <taxon>Bacilli</taxon>
        <taxon>Bacillales</taxon>
        <taxon>Caryophanaceae</taxon>
        <taxon>Planococcus</taxon>
    </lineage>
</organism>
<accession>A0ABR8WBR3</accession>
<keyword evidence="1" id="KW-1133">Transmembrane helix</keyword>
<comment type="caution">
    <text evidence="2">The sequence shown here is derived from an EMBL/GenBank/DDBJ whole genome shotgun (WGS) entry which is preliminary data.</text>
</comment>
<keyword evidence="3" id="KW-1185">Reference proteome</keyword>
<keyword evidence="1" id="KW-0472">Membrane</keyword>
<proteinExistence type="predicted"/>
<feature type="transmembrane region" description="Helical" evidence="1">
    <location>
        <begin position="6"/>
        <end position="21"/>
    </location>
</feature>
<keyword evidence="1" id="KW-0812">Transmembrane</keyword>
<feature type="transmembrane region" description="Helical" evidence="1">
    <location>
        <begin position="28"/>
        <end position="47"/>
    </location>
</feature>
<reference evidence="2 3" key="1">
    <citation type="submission" date="2020-08" db="EMBL/GenBank/DDBJ databases">
        <title>A Genomic Blueprint of the Chicken Gut Microbiome.</title>
        <authorList>
            <person name="Gilroy R."/>
            <person name="Ravi A."/>
            <person name="Getino M."/>
            <person name="Pursley I."/>
            <person name="Horton D.L."/>
            <person name="Alikhan N.-F."/>
            <person name="Baker D."/>
            <person name="Gharbi K."/>
            <person name="Hall N."/>
            <person name="Watson M."/>
            <person name="Adriaenssens E.M."/>
            <person name="Foster-Nyarko E."/>
            <person name="Jarju S."/>
            <person name="Secka A."/>
            <person name="Antonio M."/>
            <person name="Oren A."/>
            <person name="Chaudhuri R."/>
            <person name="La Ragione R.M."/>
            <person name="Hildebrand F."/>
            <person name="Pallen M.J."/>
        </authorList>
    </citation>
    <scope>NUCLEOTIDE SEQUENCE [LARGE SCALE GENOMIC DNA]</scope>
    <source>
        <strain evidence="2 3">Sa1BUA13</strain>
    </source>
</reference>
<feature type="transmembrane region" description="Helical" evidence="1">
    <location>
        <begin position="97"/>
        <end position="118"/>
    </location>
</feature>
<gene>
    <name evidence="2" type="ORF">H9630_05145</name>
</gene>
<protein>
    <submittedName>
        <fullName evidence="2">Uncharacterized protein</fullName>
    </submittedName>
</protein>